<evidence type="ECO:0000259" key="1">
    <source>
        <dbReference type="Pfam" id="PF13761"/>
    </source>
</evidence>
<dbReference type="Proteomes" id="UP000520198">
    <property type="component" value="Unassembled WGS sequence"/>
</dbReference>
<dbReference type="EMBL" id="JABWDU010000001">
    <property type="protein sequence ID" value="NVD38078.1"/>
    <property type="molecule type" value="Genomic_DNA"/>
</dbReference>
<keyword evidence="3" id="KW-1185">Reference proteome</keyword>
<evidence type="ECO:0000313" key="3">
    <source>
        <dbReference type="Proteomes" id="UP000520198"/>
    </source>
</evidence>
<sequence length="214" mass="24060">MKSNAAESLAHRQSLYRQVLGKDWDRLPSAIRSLHEMSEGNATFRGRAVVERGRGPFARLAASIAGFPAAGEDVPVEIRFACVDGREVWTRRFGDKVLRSSQRPTEGREERLLAEHFGPFRILCALEPEENRLHLRVRGWSFLGLPLPLFLAPGGRTFEEDRDGLFHFHVEVESPMTGLIVRYRGWLKPADQPTAPIARETLPKSDNLGALAHD</sequence>
<organism evidence="2 3">
    <name type="scientific">Ensifer oleiphilus</name>
    <dbReference type="NCBI Taxonomy" id="2742698"/>
    <lineage>
        <taxon>Bacteria</taxon>
        <taxon>Pseudomonadati</taxon>
        <taxon>Pseudomonadota</taxon>
        <taxon>Alphaproteobacteria</taxon>
        <taxon>Hyphomicrobiales</taxon>
        <taxon>Rhizobiaceae</taxon>
        <taxon>Sinorhizobium/Ensifer group</taxon>
        <taxon>Ensifer</taxon>
    </lineage>
</organism>
<dbReference type="InterPro" id="IPR025311">
    <property type="entry name" value="DUF4166"/>
</dbReference>
<accession>A0A7Y6Q2X5</accession>
<evidence type="ECO:0000313" key="2">
    <source>
        <dbReference type="EMBL" id="NVD38078.1"/>
    </source>
</evidence>
<dbReference type="AlphaFoldDB" id="A0A7Y6Q2X5"/>
<reference evidence="2 3" key="1">
    <citation type="submission" date="2020-06" db="EMBL/GenBank/DDBJ databases">
        <authorList>
            <person name="Grouzdev D.S."/>
        </authorList>
    </citation>
    <scope>NUCLEOTIDE SEQUENCE [LARGE SCALE GENOMIC DNA]</scope>
    <source>
        <strain evidence="2 3">HO-A22</strain>
    </source>
</reference>
<protein>
    <submittedName>
        <fullName evidence="2">DUF4166 domain-containing protein</fullName>
    </submittedName>
</protein>
<dbReference type="Pfam" id="PF13761">
    <property type="entry name" value="DUF4166"/>
    <property type="match status" value="1"/>
</dbReference>
<feature type="domain" description="DUF4166" evidence="1">
    <location>
        <begin position="27"/>
        <end position="187"/>
    </location>
</feature>
<dbReference type="RefSeq" id="WP_176351765.1">
    <property type="nucleotide sequence ID" value="NZ_JABWDU010000001.1"/>
</dbReference>
<comment type="caution">
    <text evidence="2">The sequence shown here is derived from an EMBL/GenBank/DDBJ whole genome shotgun (WGS) entry which is preliminary data.</text>
</comment>
<gene>
    <name evidence="2" type="ORF">HT585_04360</name>
</gene>
<name>A0A7Y6Q2X5_9HYPH</name>
<proteinExistence type="predicted"/>